<feature type="signal peptide" evidence="1">
    <location>
        <begin position="1"/>
        <end position="25"/>
    </location>
</feature>
<dbReference type="Proteomes" id="UP000286678">
    <property type="component" value="Unassembled WGS sequence"/>
</dbReference>
<reference evidence="3" key="1">
    <citation type="journal article" date="2018" name="Front. Microbiol.">
        <title>Genome-Based Analysis Reveals the Taxonomy and Diversity of the Family Idiomarinaceae.</title>
        <authorList>
            <person name="Liu Y."/>
            <person name="Lai Q."/>
            <person name="Shao Z."/>
        </authorList>
    </citation>
    <scope>NUCLEOTIDE SEQUENCE [LARGE SCALE GENOMIC DNA]</scope>
    <source>
        <strain evidence="3">SW15</strain>
    </source>
</reference>
<evidence type="ECO:0000256" key="1">
    <source>
        <dbReference type="SAM" id="SignalP"/>
    </source>
</evidence>
<organism evidence="2 3">
    <name type="scientific">Pseudidiomarina aquimaris</name>
    <dbReference type="NCBI Taxonomy" id="641841"/>
    <lineage>
        <taxon>Bacteria</taxon>
        <taxon>Pseudomonadati</taxon>
        <taxon>Pseudomonadota</taxon>
        <taxon>Gammaproteobacteria</taxon>
        <taxon>Alteromonadales</taxon>
        <taxon>Idiomarinaceae</taxon>
        <taxon>Pseudidiomarina</taxon>
    </lineage>
</organism>
<comment type="caution">
    <text evidence="2">The sequence shown here is derived from an EMBL/GenBank/DDBJ whole genome shotgun (WGS) entry which is preliminary data.</text>
</comment>
<dbReference type="AlphaFoldDB" id="A0A432XDF3"/>
<keyword evidence="3" id="KW-1185">Reference proteome</keyword>
<evidence type="ECO:0000313" key="2">
    <source>
        <dbReference type="EMBL" id="RUO46794.1"/>
    </source>
</evidence>
<gene>
    <name evidence="2" type="ORF">CWE21_09295</name>
</gene>
<keyword evidence="1" id="KW-0732">Signal</keyword>
<accession>A0A432XDF3</accession>
<proteinExistence type="predicted"/>
<dbReference type="EMBL" id="PIPT01000007">
    <property type="protein sequence ID" value="RUO46794.1"/>
    <property type="molecule type" value="Genomic_DNA"/>
</dbReference>
<evidence type="ECO:0000313" key="3">
    <source>
        <dbReference type="Proteomes" id="UP000286678"/>
    </source>
</evidence>
<sequence length="165" mass="18522">MRGKVMKSLFASILILMTASTCASAKLYPYCNVFIGTACFGMKSGDEYKYTSQVDFSFYEIKLSSEDEVNIYLGYHPASFDYEGAYLSKESVNGYLVSALKVDNQHHRILIEPADSRVPSVDLNISMSSDDKVLITEFIKSFRSCTRTKLETTCKDNILLQSVVL</sequence>
<protein>
    <submittedName>
        <fullName evidence="2">Uncharacterized protein</fullName>
    </submittedName>
</protein>
<feature type="chain" id="PRO_5019074653" evidence="1">
    <location>
        <begin position="26"/>
        <end position="165"/>
    </location>
</feature>
<name>A0A432XDF3_9GAMM</name>